<accession>A0A9N9AGH0</accession>
<dbReference type="Proteomes" id="UP000789572">
    <property type="component" value="Unassembled WGS sequence"/>
</dbReference>
<dbReference type="GO" id="GO:0003950">
    <property type="term" value="F:NAD+ poly-ADP-ribosyltransferase activity"/>
    <property type="evidence" value="ECO:0007669"/>
    <property type="project" value="InterPro"/>
</dbReference>
<dbReference type="OrthoDB" id="9514740at2759"/>
<name>A0A9N9AGH0_9GLOM</name>
<evidence type="ECO:0000313" key="3">
    <source>
        <dbReference type="Proteomes" id="UP000789572"/>
    </source>
</evidence>
<sequence>MDTRESTVQTVAGLTRYDLVRPQNRVRNARHFLQLWPQTVVVGYNVDDQVPTPCVIFVRSREFMTNPRCGAVKSAETTHQIGQAWSEREVINHVLSVDSKTRLKGVIAVDTTPCLLKVPSTSQKFYDITRQFETAWKHTYKTLPEIHSIWRICCPENLIRRYNEYRDEVEKRQKLAEKPFPKGQGQRRVMTAGNEQRRFHGTSMKCLLNLLLSESQRVLCLDPQCSLCGIIRCGYSLKHAGTSAVSATFQRFGPGIYFSGTSSKSDDYNEGSATFYNGEKYKAMLLNKLIVGRGFTETKDNVQLTEPPPGYDSVLGEPRITSNLNYDEVVVYDERACLPKYLIIYKCPKTIALHKEPM</sequence>
<dbReference type="InterPro" id="IPR012317">
    <property type="entry name" value="Poly(ADP-ribose)pol_cat_dom"/>
</dbReference>
<dbReference type="AlphaFoldDB" id="A0A9N9AGH0"/>
<keyword evidence="3" id="KW-1185">Reference proteome</keyword>
<dbReference type="SUPFAM" id="SSF56399">
    <property type="entry name" value="ADP-ribosylation"/>
    <property type="match status" value="1"/>
</dbReference>
<evidence type="ECO:0000313" key="2">
    <source>
        <dbReference type="EMBL" id="CAG8528221.1"/>
    </source>
</evidence>
<gene>
    <name evidence="2" type="ORF">POCULU_LOCUS3925</name>
</gene>
<dbReference type="PANTHER" id="PTHR31681:SF3">
    <property type="entry name" value="OS04G0690100 PROTEIN"/>
    <property type="match status" value="1"/>
</dbReference>
<dbReference type="Pfam" id="PF00644">
    <property type="entry name" value="PARP"/>
    <property type="match status" value="1"/>
</dbReference>
<dbReference type="EMBL" id="CAJVPJ010000469">
    <property type="protein sequence ID" value="CAG8528221.1"/>
    <property type="molecule type" value="Genomic_DNA"/>
</dbReference>
<proteinExistence type="predicted"/>
<dbReference type="PANTHER" id="PTHR31681">
    <property type="entry name" value="C2H2-LIKE ZINC FINGER PROTEIN"/>
    <property type="match status" value="1"/>
</dbReference>
<evidence type="ECO:0000259" key="1">
    <source>
        <dbReference type="Pfam" id="PF00644"/>
    </source>
</evidence>
<protein>
    <submittedName>
        <fullName evidence="2">4537_t:CDS:1</fullName>
    </submittedName>
</protein>
<organism evidence="2 3">
    <name type="scientific">Paraglomus occultum</name>
    <dbReference type="NCBI Taxonomy" id="144539"/>
    <lineage>
        <taxon>Eukaryota</taxon>
        <taxon>Fungi</taxon>
        <taxon>Fungi incertae sedis</taxon>
        <taxon>Mucoromycota</taxon>
        <taxon>Glomeromycotina</taxon>
        <taxon>Glomeromycetes</taxon>
        <taxon>Paraglomerales</taxon>
        <taxon>Paraglomeraceae</taxon>
        <taxon>Paraglomus</taxon>
    </lineage>
</organism>
<comment type="caution">
    <text evidence="2">The sequence shown here is derived from an EMBL/GenBank/DDBJ whole genome shotgun (WGS) entry which is preliminary data.</text>
</comment>
<feature type="domain" description="PARP catalytic" evidence="1">
    <location>
        <begin position="123"/>
        <end position="319"/>
    </location>
</feature>
<reference evidence="2" key="1">
    <citation type="submission" date="2021-06" db="EMBL/GenBank/DDBJ databases">
        <authorList>
            <person name="Kallberg Y."/>
            <person name="Tangrot J."/>
            <person name="Rosling A."/>
        </authorList>
    </citation>
    <scope>NUCLEOTIDE SEQUENCE</scope>
    <source>
        <strain evidence="2">IA702</strain>
    </source>
</reference>
<dbReference type="Gene3D" id="3.90.228.10">
    <property type="match status" value="1"/>
</dbReference>